<evidence type="ECO:0000256" key="15">
    <source>
        <dbReference type="ARBA" id="ARBA00022912"/>
    </source>
</evidence>
<organism evidence="35 36">
    <name type="scientific">Gopherus agassizii</name>
    <name type="common">Agassiz's desert tortoise</name>
    <dbReference type="NCBI Taxonomy" id="38772"/>
    <lineage>
        <taxon>Eukaryota</taxon>
        <taxon>Metazoa</taxon>
        <taxon>Chordata</taxon>
        <taxon>Craniata</taxon>
        <taxon>Vertebrata</taxon>
        <taxon>Euteleostomi</taxon>
        <taxon>Archelosauria</taxon>
        <taxon>Testudinata</taxon>
        <taxon>Testudines</taxon>
        <taxon>Cryptodira</taxon>
        <taxon>Durocryptodira</taxon>
        <taxon>Testudinoidea</taxon>
        <taxon>Testudinidae</taxon>
        <taxon>Gopherus</taxon>
    </lineage>
</organism>
<dbReference type="InterPro" id="IPR013783">
    <property type="entry name" value="Ig-like_fold"/>
</dbReference>
<dbReference type="InterPro" id="IPR003598">
    <property type="entry name" value="Ig_sub2"/>
</dbReference>
<name>A0A452HQ98_9SAUR</name>
<evidence type="ECO:0000313" key="35">
    <source>
        <dbReference type="Ensembl" id="ENSGAGP00000017197.1"/>
    </source>
</evidence>
<dbReference type="SMART" id="SM00409">
    <property type="entry name" value="IG"/>
    <property type="match status" value="3"/>
</dbReference>
<keyword evidence="24" id="KW-0968">Cytoplasmic vesicle</keyword>
<keyword evidence="15" id="KW-0904">Protein phosphatase</keyword>
<dbReference type="InterPro" id="IPR029021">
    <property type="entry name" value="Prot-tyrosine_phosphatase-like"/>
</dbReference>
<feature type="domain" description="Tyrosine-protein phosphatase" evidence="31">
    <location>
        <begin position="961"/>
        <end position="1216"/>
    </location>
</feature>
<dbReference type="SUPFAM" id="SSF52799">
    <property type="entry name" value="(Phosphotyrosine protein) phosphatases II"/>
    <property type="match status" value="2"/>
</dbReference>
<keyword evidence="11 29" id="KW-0812">Transmembrane</keyword>
<dbReference type="Proteomes" id="UP000291020">
    <property type="component" value="Unassembled WGS sequence"/>
</dbReference>
<keyword evidence="10" id="KW-0358">Heparin-binding</keyword>
<dbReference type="PANTHER" id="PTHR46957">
    <property type="entry name" value="CYTOKINE RECEPTOR"/>
    <property type="match status" value="1"/>
</dbReference>
<dbReference type="Pfam" id="PF00041">
    <property type="entry name" value="fn3"/>
    <property type="match status" value="4"/>
</dbReference>
<feature type="transmembrane region" description="Helical" evidence="29">
    <location>
        <begin position="855"/>
        <end position="878"/>
    </location>
</feature>
<evidence type="ECO:0000256" key="25">
    <source>
        <dbReference type="ARBA" id="ARBA00034102"/>
    </source>
</evidence>
<evidence type="ECO:0000256" key="17">
    <source>
        <dbReference type="ARBA" id="ARBA00023018"/>
    </source>
</evidence>
<evidence type="ECO:0000256" key="16">
    <source>
        <dbReference type="ARBA" id="ARBA00022989"/>
    </source>
</evidence>
<keyword evidence="22" id="KW-0966">Cell projection</keyword>
<comment type="subcellular location">
    <subcellularLocation>
        <location evidence="1">Cell membrane</location>
        <topology evidence="1">Single-pass type I membrane protein</topology>
    </subcellularLocation>
    <subcellularLocation>
        <location evidence="4">Cell projection</location>
        <location evidence="4">Axon</location>
    </subcellularLocation>
    <subcellularLocation>
        <location evidence="5">Cell projection</location>
        <location evidence="5">Growth cone</location>
    </subcellularLocation>
    <subcellularLocation>
        <location evidence="2">Cytoplasmic vesicle</location>
        <location evidence="2">Secretory vesicle</location>
        <location evidence="2">Synaptic vesicle membrane</location>
    </subcellularLocation>
    <subcellularLocation>
        <location evidence="3">Perikaryon</location>
    </subcellularLocation>
    <subcellularLocation>
        <location evidence="26">Postsynaptic density</location>
    </subcellularLocation>
    <subcellularLocation>
        <location evidence="25">Synapse</location>
        <location evidence="25">Synaptosome</location>
    </subcellularLocation>
</comment>
<dbReference type="GO" id="GO:0008201">
    <property type="term" value="F:heparin binding"/>
    <property type="evidence" value="ECO:0007669"/>
    <property type="project" value="UniProtKB-KW"/>
</dbReference>
<dbReference type="Pfam" id="PF07679">
    <property type="entry name" value="I-set"/>
    <property type="match status" value="1"/>
</dbReference>
<accession>A0A452HQ98</accession>
<evidence type="ECO:0000256" key="21">
    <source>
        <dbReference type="ARBA" id="ARBA00023180"/>
    </source>
</evidence>
<keyword evidence="13" id="KW-0677">Repeat</keyword>
<proteinExistence type="inferred from homology"/>
<dbReference type="FunFam" id="3.90.190.10:FF:000002">
    <property type="entry name" value="receptor-type tyrosine-protein phosphatase delta isoform X2"/>
    <property type="match status" value="1"/>
</dbReference>
<evidence type="ECO:0000256" key="26">
    <source>
        <dbReference type="ARBA" id="ARBA00034105"/>
    </source>
</evidence>
<evidence type="ECO:0000256" key="13">
    <source>
        <dbReference type="ARBA" id="ARBA00022737"/>
    </source>
</evidence>
<dbReference type="SMART" id="SM00060">
    <property type="entry name" value="FN3"/>
    <property type="match status" value="4"/>
</dbReference>
<dbReference type="InterPro" id="IPR013098">
    <property type="entry name" value="Ig_I-set"/>
</dbReference>
<keyword evidence="14" id="KW-0378">Hydrolase</keyword>
<dbReference type="Pfam" id="PF13927">
    <property type="entry name" value="Ig_3"/>
    <property type="match status" value="2"/>
</dbReference>
<evidence type="ECO:0000256" key="20">
    <source>
        <dbReference type="ARBA" id="ARBA00023170"/>
    </source>
</evidence>
<dbReference type="InterPro" id="IPR016130">
    <property type="entry name" value="Tyr_Pase_AS"/>
</dbReference>
<dbReference type="InterPro" id="IPR007110">
    <property type="entry name" value="Ig-like_dom"/>
</dbReference>
<reference evidence="36" key="1">
    <citation type="journal article" date="2017" name="PLoS ONE">
        <title>The Agassiz's desert tortoise genome provides a resource for the conservation of a threatened species.</title>
        <authorList>
            <person name="Tollis M."/>
            <person name="DeNardo D.F."/>
            <person name="Cornelius J.A."/>
            <person name="Dolby G.A."/>
            <person name="Edwards T."/>
            <person name="Henen B.T."/>
            <person name="Karl A.E."/>
            <person name="Murphy R.W."/>
            <person name="Kusumi K."/>
        </authorList>
    </citation>
    <scope>NUCLEOTIDE SEQUENCE [LARGE SCALE GENOMIC DNA]</scope>
</reference>
<feature type="domain" description="Fibronectin type-III" evidence="34">
    <location>
        <begin position="608"/>
        <end position="694"/>
    </location>
</feature>
<dbReference type="InterPro" id="IPR000242">
    <property type="entry name" value="PTP_cat"/>
</dbReference>
<dbReference type="Gene3D" id="2.60.40.10">
    <property type="entry name" value="Immunoglobulins"/>
    <property type="match status" value="7"/>
</dbReference>
<dbReference type="PROSITE" id="PS50055">
    <property type="entry name" value="TYR_PHOSPHATASE_PTP"/>
    <property type="match status" value="2"/>
</dbReference>
<feature type="signal peptide" evidence="30">
    <location>
        <begin position="1"/>
        <end position="29"/>
    </location>
</feature>
<dbReference type="GO" id="GO:0005886">
    <property type="term" value="C:plasma membrane"/>
    <property type="evidence" value="ECO:0007669"/>
    <property type="project" value="UniProtKB-SubCell"/>
</dbReference>
<feature type="domain" description="Ig-like" evidence="33">
    <location>
        <begin position="32"/>
        <end position="122"/>
    </location>
</feature>
<evidence type="ECO:0000256" key="11">
    <source>
        <dbReference type="ARBA" id="ARBA00022692"/>
    </source>
</evidence>
<feature type="domain" description="Tyrosine specific protein phosphatases" evidence="32">
    <location>
        <begin position="1425"/>
        <end position="1498"/>
    </location>
</feature>
<dbReference type="InterPro" id="IPR036116">
    <property type="entry name" value="FN3_sf"/>
</dbReference>
<dbReference type="InterPro" id="IPR003595">
    <property type="entry name" value="Tyr_Pase_cat"/>
</dbReference>
<comment type="catalytic activity">
    <reaction evidence="27">
        <text>O-phospho-L-tyrosyl-[protein] + H2O = L-tyrosyl-[protein] + phosphate</text>
        <dbReference type="Rhea" id="RHEA:10684"/>
        <dbReference type="Rhea" id="RHEA-COMP:10136"/>
        <dbReference type="Rhea" id="RHEA-COMP:20101"/>
        <dbReference type="ChEBI" id="CHEBI:15377"/>
        <dbReference type="ChEBI" id="CHEBI:43474"/>
        <dbReference type="ChEBI" id="CHEBI:46858"/>
        <dbReference type="ChEBI" id="CHEBI:61978"/>
        <dbReference type="EC" id="3.1.3.48"/>
    </reaction>
</comment>
<dbReference type="GO" id="GO:0014069">
    <property type="term" value="C:postsynaptic density"/>
    <property type="evidence" value="ECO:0007669"/>
    <property type="project" value="UniProtKB-SubCell"/>
</dbReference>
<dbReference type="Pfam" id="PF00102">
    <property type="entry name" value="Y_phosphatase"/>
    <property type="match status" value="2"/>
</dbReference>
<evidence type="ECO:0000256" key="18">
    <source>
        <dbReference type="ARBA" id="ARBA00023136"/>
    </source>
</evidence>
<reference evidence="35" key="3">
    <citation type="submission" date="2025-09" db="UniProtKB">
        <authorList>
            <consortium name="Ensembl"/>
        </authorList>
    </citation>
    <scope>IDENTIFICATION</scope>
</reference>
<evidence type="ECO:0000256" key="8">
    <source>
        <dbReference type="ARBA" id="ARBA00022475"/>
    </source>
</evidence>
<dbReference type="GO" id="GO:0030426">
    <property type="term" value="C:growth cone"/>
    <property type="evidence" value="ECO:0007669"/>
    <property type="project" value="UniProtKB-SubCell"/>
</dbReference>
<dbReference type="PRINTS" id="PR00014">
    <property type="entry name" value="FNTYPEIII"/>
</dbReference>
<comment type="similarity">
    <text evidence="6">Belongs to the protein-tyrosine phosphatase family. Receptor class 2A subfamily.</text>
</comment>
<dbReference type="Gene3D" id="3.90.190.10">
    <property type="entry name" value="Protein tyrosine phosphatase superfamily"/>
    <property type="match status" value="2"/>
</dbReference>
<dbReference type="PROSITE" id="PS00383">
    <property type="entry name" value="TYR_PHOSPHATASE_1"/>
    <property type="match status" value="2"/>
</dbReference>
<keyword evidence="17" id="KW-0770">Synapse</keyword>
<evidence type="ECO:0000256" key="29">
    <source>
        <dbReference type="SAM" id="Phobius"/>
    </source>
</evidence>
<dbReference type="PROSITE" id="PS50056">
    <property type="entry name" value="TYR_PHOSPHATASE_2"/>
    <property type="match status" value="2"/>
</dbReference>
<keyword evidence="16 29" id="KW-1133">Transmembrane helix</keyword>
<dbReference type="Ensembl" id="ENSGAGT00000019623.1">
    <property type="protein sequence ID" value="ENSGAGP00000017197.1"/>
    <property type="gene ID" value="ENSGAGG00000012820.1"/>
</dbReference>
<dbReference type="CDD" id="cd14625">
    <property type="entry name" value="R-PTPc-S-1"/>
    <property type="match status" value="1"/>
</dbReference>
<dbReference type="PROSITE" id="PS50853">
    <property type="entry name" value="FN3"/>
    <property type="match status" value="4"/>
</dbReference>
<evidence type="ECO:0000256" key="9">
    <source>
        <dbReference type="ARBA" id="ARBA00022599"/>
    </source>
</evidence>
<keyword evidence="12 30" id="KW-0732">Signal</keyword>
<sequence>MRILCSPGMSSLVPLVNLLSLLLIGCVSESPPEFIKKPVDQIGVSGGVASFVCQATGDPKPRVTWNKKGKKVNSQRFETIEFDESAGAVLRIQPLRTPRDENVYECVAQNAHGEITVHAKLTVLREDQLPSGFPNIDMGPQLKVVERTRTATMLCAASGNPDPEITWFKDFLPVDPSASNGRIKQLRSGGLQIESSEETDQGKYECVASNSAGVRYSSPANLYVRELREVRRVAPRFSILPVSHEIMPGGNINITCVAVGSPMPYVKWMQGAEDLTPEDDMPVGRNVLELTDVKDSANYTCVAMSSLGVIEAVAQITVKSLPKAPGTPVVTETTATSITITWDSGNPDPVSYYVIEYKSKSQDGPYQIKEDITTTRYSIGGLSPNSEYEIWVSAVNTIGQGPPSESVVTRTGEQAPASAPRSVQGRMLSGTTMLIQWEEPVEPNGQIRGYRVYYTMEPDQPVSNWQKHNVDDSLLTTVGSLLEDETYTVRVLAFTSVGDGPLSDPIQVKTQQGVPGQPMNFQAEARTETSIRVSWSPSRQEIIVKYELSYKEGDRGREVLKTFEPTTSFTVEGLKPNTEYVFRLAARSALGLGAYTPEVRERTLQSILPKNFKVKMVMKTSVLLSWEFPENYNSPIPYKIQYNELTIDVDGRTTKKLITNLKPRTFYNFVLTNRGNSMGGLQQNVAAWTTTDMLTKKPEVTHKADADGNVVVILPDVKSSAPVQAYYIVVVPLKKSRGGQFMNPVSSPEEMDLEEVIQDISRLQRRSLRHSRQLDFPKPYIAAHFHTLPSHFILGDMKHYDNFENKALEPGHKYVIFILAVLQDLEATFAASPFSDPIQLDNPDPQPIIDGEEGLIWVIGPVLAVVFIICIVIAILLYKNKRKDSEPRTKCLLNNAEIAPHHPKDPVEMRRINFQTPDSGLSSPLSDPEFDFESMLNHPPIPISELAEHTEHLKANDNLKLSQEYESIDPGQQFTWEHSNLEVNKPKNRYANVIAYDHSRVILLPIEGIVGSDYINANYIDGYRKQNAYIATQGPLPETFGDFWRMVWEQRSATVVMMTKLEEKSRIKCDQYWPGRGTETYGMIQVTLLDTIELATFCVRTFSLHKNGSSEKREVRQFQFTAWPDHGVPEYPTPFLAFLRRVKTCNPPDAGPIVVHCSAGVGRTGCFIVIDAMLERIKHEKTVDIYGHVTLMRSQRNYMVQTEDQYSFIHDALLEAVACGNTEVPARNLYTYIQKLAQIEVGEHVTGMELEFKRLANSKAHTSRFISANLPCNKFKNRLVNIMPYETTRVCLQPIRGVEGSDYINASFIDGYRQQKAYIATQGPLAETTEDFWRMLWENNSTIVVMLTKLREMGREKCHQYWPAERSARYQYFVVDPMAEYNMPQYILREFKVTDARDGQSRTVRQFQFTDWPEQGVPKSGEGFIDFIGQVHKTKEQFGQDGPISVHCSAGVGRTGVFITLSIVLERMRYEGVVDIFQTVKMLRTQRPAMVQTEDEYQFCYQAALEYLGSFDHYAT</sequence>
<evidence type="ECO:0000256" key="3">
    <source>
        <dbReference type="ARBA" id="ARBA00004484"/>
    </source>
</evidence>
<evidence type="ECO:0000313" key="36">
    <source>
        <dbReference type="Proteomes" id="UP000291020"/>
    </source>
</evidence>
<feature type="domain" description="Tyrosine specific protein phosphatases" evidence="32">
    <location>
        <begin position="1136"/>
        <end position="1207"/>
    </location>
</feature>
<dbReference type="InterPro" id="IPR003599">
    <property type="entry name" value="Ig_sub"/>
</dbReference>
<keyword evidence="36" id="KW-1185">Reference proteome</keyword>
<evidence type="ECO:0000256" key="6">
    <source>
        <dbReference type="ARBA" id="ARBA00010504"/>
    </source>
</evidence>
<feature type="domain" description="Tyrosine-protein phosphatase" evidence="31">
    <location>
        <begin position="1248"/>
        <end position="1507"/>
    </location>
</feature>
<evidence type="ECO:0000256" key="1">
    <source>
        <dbReference type="ARBA" id="ARBA00004251"/>
    </source>
</evidence>
<dbReference type="SMART" id="SM00408">
    <property type="entry name" value="IGc2"/>
    <property type="match status" value="3"/>
</dbReference>
<evidence type="ECO:0000256" key="30">
    <source>
        <dbReference type="SAM" id="SignalP"/>
    </source>
</evidence>
<evidence type="ECO:0000256" key="5">
    <source>
        <dbReference type="ARBA" id="ARBA00004624"/>
    </source>
</evidence>
<dbReference type="InterPro" id="IPR050713">
    <property type="entry name" value="RTP_Phos/Ushers"/>
</dbReference>
<dbReference type="PANTHER" id="PTHR46957:SF6">
    <property type="entry name" value="PROTEIN-TYROSINE-PHOSPHATASE"/>
    <property type="match status" value="1"/>
</dbReference>
<dbReference type="GO" id="GO:0004725">
    <property type="term" value="F:protein tyrosine phosphatase activity"/>
    <property type="evidence" value="ECO:0007669"/>
    <property type="project" value="UniProtKB-EC"/>
</dbReference>
<dbReference type="FunFam" id="2.60.40.10:FF:000144">
    <property type="entry name" value="receptor-type tyrosine-protein phosphatase delta isoform X1"/>
    <property type="match status" value="1"/>
</dbReference>
<dbReference type="SMART" id="SM00404">
    <property type="entry name" value="PTPc_motif"/>
    <property type="match status" value="2"/>
</dbReference>
<evidence type="ECO:0000256" key="12">
    <source>
        <dbReference type="ARBA" id="ARBA00022729"/>
    </source>
</evidence>
<keyword evidence="23" id="KW-0393">Immunoglobulin domain</keyword>
<dbReference type="SUPFAM" id="SSF49265">
    <property type="entry name" value="Fibronectin type III"/>
    <property type="match status" value="2"/>
</dbReference>
<dbReference type="FunFam" id="3.90.190.10:FF:000001">
    <property type="entry name" value="Receptor-type tyrosine-protein phosphatase F isoform A"/>
    <property type="match status" value="1"/>
</dbReference>
<dbReference type="PROSITE" id="PS51257">
    <property type="entry name" value="PROKAR_LIPOPROTEIN"/>
    <property type="match status" value="1"/>
</dbReference>
<evidence type="ECO:0000256" key="28">
    <source>
        <dbReference type="ARBA" id="ARBA00073611"/>
    </source>
</evidence>
<evidence type="ECO:0000259" key="33">
    <source>
        <dbReference type="PROSITE" id="PS50835"/>
    </source>
</evidence>
<evidence type="ECO:0000259" key="31">
    <source>
        <dbReference type="PROSITE" id="PS50055"/>
    </source>
</evidence>
<dbReference type="EC" id="3.1.3.48" evidence="7"/>
<evidence type="ECO:0000256" key="2">
    <source>
        <dbReference type="ARBA" id="ARBA00004432"/>
    </source>
</evidence>
<dbReference type="FunFam" id="2.60.40.10:FF:000015">
    <property type="entry name" value="receptor-type tyrosine-protein phosphatase delta isoform X2"/>
    <property type="match status" value="1"/>
</dbReference>
<evidence type="ECO:0000256" key="4">
    <source>
        <dbReference type="ARBA" id="ARBA00004489"/>
    </source>
</evidence>
<keyword evidence="20" id="KW-0675">Receptor</keyword>
<dbReference type="SUPFAM" id="SSF48726">
    <property type="entry name" value="Immunoglobulin"/>
    <property type="match status" value="3"/>
</dbReference>
<feature type="domain" description="Fibronectin type-III" evidence="34">
    <location>
        <begin position="419"/>
        <end position="513"/>
    </location>
</feature>
<dbReference type="PROSITE" id="PS50835">
    <property type="entry name" value="IG_LIKE"/>
    <property type="match status" value="3"/>
</dbReference>
<feature type="domain" description="Fibronectin type-III" evidence="34">
    <location>
        <begin position="517"/>
        <end position="606"/>
    </location>
</feature>
<dbReference type="CDD" id="cd05738">
    <property type="entry name" value="IgI_2_RPTP_IIa_LAR_like"/>
    <property type="match status" value="1"/>
</dbReference>
<protein>
    <recommendedName>
        <fullName evidence="28">Receptor-type tyrosine-protein phosphatase S</fullName>
        <ecNumber evidence="7">3.1.3.48</ecNumber>
    </recommendedName>
</protein>
<dbReference type="FunFam" id="2.60.40.10:FF:000027">
    <property type="entry name" value="receptor-type tyrosine-protein phosphatase delta isoform X1"/>
    <property type="match status" value="1"/>
</dbReference>
<evidence type="ECO:0000256" key="14">
    <source>
        <dbReference type="ARBA" id="ARBA00022801"/>
    </source>
</evidence>
<evidence type="ECO:0000256" key="23">
    <source>
        <dbReference type="ARBA" id="ARBA00023319"/>
    </source>
</evidence>
<dbReference type="InterPro" id="IPR003961">
    <property type="entry name" value="FN3_dom"/>
</dbReference>
<keyword evidence="8" id="KW-1003">Cell membrane</keyword>
<evidence type="ECO:0000256" key="22">
    <source>
        <dbReference type="ARBA" id="ARBA00023273"/>
    </source>
</evidence>
<dbReference type="FunFam" id="2.60.40.10:FF:000036">
    <property type="entry name" value="receptor-type tyrosine-protein phosphatase delta isoform X1"/>
    <property type="match status" value="1"/>
</dbReference>
<dbReference type="SMART" id="SM00194">
    <property type="entry name" value="PTPc"/>
    <property type="match status" value="2"/>
</dbReference>
<keyword evidence="9" id="KW-0771">Synaptosome</keyword>
<feature type="domain" description="Fibronectin type-III" evidence="34">
    <location>
        <begin position="324"/>
        <end position="414"/>
    </location>
</feature>
<dbReference type="PRINTS" id="PR00700">
    <property type="entry name" value="PRTYPHPHTASE"/>
</dbReference>
<dbReference type="GO" id="GO:0043204">
    <property type="term" value="C:perikaryon"/>
    <property type="evidence" value="ECO:0007669"/>
    <property type="project" value="UniProtKB-SubCell"/>
</dbReference>
<evidence type="ECO:0000256" key="27">
    <source>
        <dbReference type="ARBA" id="ARBA00051722"/>
    </source>
</evidence>
<feature type="chain" id="PRO_5019125419" description="Receptor-type tyrosine-protein phosphatase S" evidence="30">
    <location>
        <begin position="30"/>
        <end position="1516"/>
    </location>
</feature>
<evidence type="ECO:0000256" key="24">
    <source>
        <dbReference type="ARBA" id="ARBA00023329"/>
    </source>
</evidence>
<reference evidence="35" key="2">
    <citation type="submission" date="2025-08" db="UniProtKB">
        <authorList>
            <consortium name="Ensembl"/>
        </authorList>
    </citation>
    <scope>IDENTIFICATION</scope>
</reference>
<dbReference type="InterPro" id="IPR036179">
    <property type="entry name" value="Ig-like_dom_sf"/>
</dbReference>
<evidence type="ECO:0000259" key="32">
    <source>
        <dbReference type="PROSITE" id="PS50056"/>
    </source>
</evidence>
<dbReference type="CDD" id="cd14627">
    <property type="entry name" value="R-PTP-S-2"/>
    <property type="match status" value="1"/>
</dbReference>
<dbReference type="InterPro" id="IPR000387">
    <property type="entry name" value="Tyr_Pase_dom"/>
</dbReference>
<dbReference type="FunFam" id="2.60.40.10:FF:000068">
    <property type="entry name" value="receptor-type tyrosine-protein phosphatase delta isoform X1"/>
    <property type="match status" value="1"/>
</dbReference>
<evidence type="ECO:0000259" key="34">
    <source>
        <dbReference type="PROSITE" id="PS50853"/>
    </source>
</evidence>
<dbReference type="CDD" id="cd00063">
    <property type="entry name" value="FN3"/>
    <property type="match status" value="4"/>
</dbReference>
<evidence type="ECO:0000256" key="10">
    <source>
        <dbReference type="ARBA" id="ARBA00022674"/>
    </source>
</evidence>
<dbReference type="GO" id="GO:0030672">
    <property type="term" value="C:synaptic vesicle membrane"/>
    <property type="evidence" value="ECO:0007669"/>
    <property type="project" value="UniProtKB-SubCell"/>
</dbReference>
<keyword evidence="18 29" id="KW-0472">Membrane</keyword>
<evidence type="ECO:0000256" key="7">
    <source>
        <dbReference type="ARBA" id="ARBA00013064"/>
    </source>
</evidence>
<dbReference type="CDD" id="cd05739">
    <property type="entry name" value="IgI_3_RPTP_IIa_LAR_like"/>
    <property type="match status" value="1"/>
</dbReference>
<feature type="domain" description="Ig-like" evidence="33">
    <location>
        <begin position="134"/>
        <end position="223"/>
    </location>
</feature>
<dbReference type="FunFam" id="2.60.40.10:FF:000010">
    <property type="entry name" value="receptor-type tyrosine-protein phosphatase delta isoform X1"/>
    <property type="match status" value="1"/>
</dbReference>
<dbReference type="FunFam" id="2.60.40.10:FF:000023">
    <property type="entry name" value="receptor-type tyrosine-protein phosphatase delta isoform X2"/>
    <property type="match status" value="1"/>
</dbReference>
<feature type="domain" description="Ig-like" evidence="33">
    <location>
        <begin position="235"/>
        <end position="317"/>
    </location>
</feature>
<keyword evidence="21" id="KW-0325">Glycoprotein</keyword>
<evidence type="ECO:0000256" key="19">
    <source>
        <dbReference type="ARBA" id="ARBA00023157"/>
    </source>
</evidence>
<keyword evidence="19" id="KW-1015">Disulfide bond</keyword>